<proteinExistence type="predicted"/>
<sequence>MQIKFKKQIDIELDRSDLLEAVRDLLAKHGQVISDAELEEVKFINSPQTGIRATLKVTEESVDTASVVNGTPTDVVKAEVHEPQVTAPVEPEPEPEPQAEEPGQVEPSTVEDVMPSVDEIKTMVAEPAANSDVPSPEQLRTSLF</sequence>
<name>A0A5P8PR23_9CAUD</name>
<protein>
    <submittedName>
        <fullName evidence="2">Uncharacterized protein</fullName>
    </submittedName>
</protein>
<organism evidence="2 3">
    <name type="scientific">Acinetobacter phage VB_ApiP_XC38</name>
    <dbReference type="NCBI Taxonomy" id="2655002"/>
    <lineage>
        <taxon>Viruses</taxon>
        <taxon>Duplodnaviria</taxon>
        <taxon>Heunggongvirae</taxon>
        <taxon>Uroviricota</taxon>
        <taxon>Caudoviricetes</taxon>
        <taxon>Schitoviridae</taxon>
        <taxon>Exceevirus</taxon>
        <taxon>Exceevirus Xc38</taxon>
    </lineage>
</organism>
<evidence type="ECO:0000256" key="1">
    <source>
        <dbReference type="SAM" id="MobiDB-lite"/>
    </source>
</evidence>
<dbReference type="EMBL" id="MN508356">
    <property type="protein sequence ID" value="QFR59705.1"/>
    <property type="molecule type" value="Genomic_DNA"/>
</dbReference>
<evidence type="ECO:0000313" key="3">
    <source>
        <dbReference type="Proteomes" id="UP000326537"/>
    </source>
</evidence>
<gene>
    <name evidence="2" type="ORF">VBApiPXC38_18</name>
</gene>
<keyword evidence="3" id="KW-1185">Reference proteome</keyword>
<dbReference type="Proteomes" id="UP000326537">
    <property type="component" value="Segment"/>
</dbReference>
<feature type="region of interest" description="Disordered" evidence="1">
    <location>
        <begin position="81"/>
        <end position="144"/>
    </location>
</feature>
<accession>A0A5P8PR23</accession>
<evidence type="ECO:0000313" key="2">
    <source>
        <dbReference type="EMBL" id="QFR59705.1"/>
    </source>
</evidence>
<reference evidence="2 3" key="1">
    <citation type="submission" date="2019-09" db="EMBL/GenBank/DDBJ databases">
        <title>The characteristics and genome analysis of VB_ApiP_XC38, a novel N4-like phage Infecting Acinetobacter pittii.</title>
        <authorList>
            <person name="Cheng M."/>
        </authorList>
    </citation>
    <scope>NUCLEOTIDE SEQUENCE [LARGE SCALE GENOMIC DNA]</scope>
</reference>